<protein>
    <recommendedName>
        <fullName evidence="3">DUF488 domain-containing protein</fullName>
    </recommendedName>
</protein>
<keyword evidence="2" id="KW-1185">Reference proteome</keyword>
<dbReference type="Pfam" id="PF04343">
    <property type="entry name" value="DUF488"/>
    <property type="match status" value="1"/>
</dbReference>
<dbReference type="PANTHER" id="PTHR39337">
    <property type="entry name" value="BLR5642 PROTEIN"/>
    <property type="match status" value="1"/>
</dbReference>
<proteinExistence type="predicted"/>
<evidence type="ECO:0000313" key="1">
    <source>
        <dbReference type="EMBL" id="OZC01206.1"/>
    </source>
</evidence>
<sequence>MPDALPLATIGYEGATLDGVVRALQDAGVETLVDVRAVARSRRPGFAKTRLAAGLAEGGIGYLHLRGLGTPADGRAAAKAGRHDEMRRVFGEHLATPEAQTDLHHLAERIEAGERVALLCYEAAPEHCHRRQVTEALARMLPVEITDLSPLPPTDS</sequence>
<reference evidence="1 2" key="1">
    <citation type="submission" date="2016-11" db="EMBL/GenBank/DDBJ databases">
        <title>Study of marine rhodopsin-containing bacteria.</title>
        <authorList>
            <person name="Yoshizawa S."/>
            <person name="Kumagai Y."/>
            <person name="Kogure K."/>
        </authorList>
    </citation>
    <scope>NUCLEOTIDE SEQUENCE [LARGE SCALE GENOMIC DNA]</scope>
    <source>
        <strain evidence="1 2">SG-29</strain>
    </source>
</reference>
<evidence type="ECO:0008006" key="3">
    <source>
        <dbReference type="Google" id="ProtNLM"/>
    </source>
</evidence>
<dbReference type="Proteomes" id="UP000216446">
    <property type="component" value="Unassembled WGS sequence"/>
</dbReference>
<dbReference type="EMBL" id="MQWB01000014">
    <property type="protein sequence ID" value="OZC01206.1"/>
    <property type="molecule type" value="Genomic_DNA"/>
</dbReference>
<dbReference type="OrthoDB" id="9810084at2"/>
<dbReference type="InParanoid" id="A0A259TU46"/>
<evidence type="ECO:0000313" key="2">
    <source>
        <dbReference type="Proteomes" id="UP000216446"/>
    </source>
</evidence>
<name>A0A259TU46_9BACT</name>
<dbReference type="InterPro" id="IPR014519">
    <property type="entry name" value="UCP024492"/>
</dbReference>
<dbReference type="PIRSF" id="PIRSF024492">
    <property type="entry name" value="UCP024492"/>
    <property type="match status" value="1"/>
</dbReference>
<dbReference type="PANTHER" id="PTHR39337:SF1">
    <property type="entry name" value="BLR5642 PROTEIN"/>
    <property type="match status" value="1"/>
</dbReference>
<gene>
    <name evidence="1" type="ORF">BSZ36_18295</name>
</gene>
<dbReference type="InterPro" id="IPR007438">
    <property type="entry name" value="DUF488"/>
</dbReference>
<comment type="caution">
    <text evidence="1">The sequence shown here is derived from an EMBL/GenBank/DDBJ whole genome shotgun (WGS) entry which is preliminary data.</text>
</comment>
<organism evidence="1 2">
    <name type="scientific">Rubricoccus marinus</name>
    <dbReference type="NCBI Taxonomy" id="716817"/>
    <lineage>
        <taxon>Bacteria</taxon>
        <taxon>Pseudomonadati</taxon>
        <taxon>Rhodothermota</taxon>
        <taxon>Rhodothermia</taxon>
        <taxon>Rhodothermales</taxon>
        <taxon>Rubricoccaceae</taxon>
        <taxon>Rubricoccus</taxon>
    </lineage>
</organism>
<dbReference type="RefSeq" id="WP_094551963.1">
    <property type="nucleotide sequence ID" value="NZ_MQWB01000014.1"/>
</dbReference>
<dbReference type="AlphaFoldDB" id="A0A259TU46"/>
<accession>A0A259TU46</accession>